<evidence type="ECO:0000313" key="3">
    <source>
        <dbReference type="EMBL" id="KAG2487028.1"/>
    </source>
</evidence>
<sequence length="786" mass="83193">MTPRQRRPLLRAAGGAGAAAAAALLSLLVWAQQAARVTSFPQTIGSLTVDPGTDGSEPNHWSVRHVANFGDAMGGDPSYGDTMAFFTTDHAATPITYYTFVASSTAGNVTCTASSGAVTNVGSGRFALDALAAGTHSTITCTDTASNLYEFTVTYAVLDPRWNGSASWETINPVSVWTSTTSDWIWTQAGPMDEFTILATDTNPLPYRLYATTGLGTMNWTCTDDSGTALACTATYCDIELPLDTSTTLLCAVPLLSPYEVRINYVSVNPSFNGTYSWASHSPGSSWNPVTRELHIARDSSSATPVWFEFTGAPGLSCTASSASGPYTVTRQNGDMQYFGTAVYHVESASSNKFDLGSTVTITCGSYSFTVAYLAAPVVDTTPPIIITLPANISSDGWNYVEADGPMGTIFTYTLPAAVDDVDPHPFVVCSPASGSLFPLNVTTTVNCTATDDYGNTAWAMFEVFVVDTAPALLVNPGDMVRTAADSNGTAVYFSVTYSDEQDANPRLSCVPYRSGDTFPVGSTLVTCAVTDNMSNVAQVSFSVTVIDGSSNATTTNVCSPAALVMAEGGPFWGHVTSDWGYDAASPLQQLLPPQPEPPAGDPSSWMEPYGPGTRCAWVFNPPDGSVTSIRIRYLSTESFFDRLELWPTAEPITEEAQLSDVLAHLAGNTSSAPSAAASVTLANPAAPYAALSGSVRQDGLPDITVYGTFVLYFRSDLSGPGPGFWIEYKTTVDPGAYQAHRGAFLSYRNDAYGMSGFSAGNCSQTLFTQPPLFQQAIWVHDCAAP</sequence>
<evidence type="ECO:0000313" key="4">
    <source>
        <dbReference type="Proteomes" id="UP000612055"/>
    </source>
</evidence>
<dbReference type="Proteomes" id="UP000612055">
    <property type="component" value="Unassembled WGS sequence"/>
</dbReference>
<feature type="domain" description="HYR" evidence="2">
    <location>
        <begin position="379"/>
        <end position="468"/>
    </location>
</feature>
<dbReference type="SUPFAM" id="SSF49854">
    <property type="entry name" value="Spermadhesin, CUB domain"/>
    <property type="match status" value="1"/>
</dbReference>
<dbReference type="EMBL" id="JAEHOE010000102">
    <property type="protein sequence ID" value="KAG2487028.1"/>
    <property type="molecule type" value="Genomic_DNA"/>
</dbReference>
<dbReference type="InterPro" id="IPR006311">
    <property type="entry name" value="TAT_signal"/>
</dbReference>
<keyword evidence="1" id="KW-0677">Repeat</keyword>
<organism evidence="3 4">
    <name type="scientific">Edaphochlamys debaryana</name>
    <dbReference type="NCBI Taxonomy" id="47281"/>
    <lineage>
        <taxon>Eukaryota</taxon>
        <taxon>Viridiplantae</taxon>
        <taxon>Chlorophyta</taxon>
        <taxon>core chlorophytes</taxon>
        <taxon>Chlorophyceae</taxon>
        <taxon>CS clade</taxon>
        <taxon>Chlamydomonadales</taxon>
        <taxon>Chlamydomonadales incertae sedis</taxon>
        <taxon>Edaphochlamys</taxon>
    </lineage>
</organism>
<accession>A0A835XQB7</accession>
<dbReference type="PANTHER" id="PTHR24273">
    <property type="entry name" value="FI04643P-RELATED"/>
    <property type="match status" value="1"/>
</dbReference>
<proteinExistence type="predicted"/>
<dbReference type="OrthoDB" id="562082at2759"/>
<evidence type="ECO:0000256" key="1">
    <source>
        <dbReference type="ARBA" id="ARBA00022737"/>
    </source>
</evidence>
<dbReference type="InterPro" id="IPR003410">
    <property type="entry name" value="HYR_dom"/>
</dbReference>
<gene>
    <name evidence="3" type="ORF">HYH03_014274</name>
</gene>
<dbReference type="PROSITE" id="PS51318">
    <property type="entry name" value="TAT"/>
    <property type="match status" value="1"/>
</dbReference>
<reference evidence="3" key="1">
    <citation type="journal article" date="2020" name="bioRxiv">
        <title>Comparative genomics of Chlamydomonas.</title>
        <authorList>
            <person name="Craig R.J."/>
            <person name="Hasan A.R."/>
            <person name="Ness R.W."/>
            <person name="Keightley P.D."/>
        </authorList>
    </citation>
    <scope>NUCLEOTIDE SEQUENCE</scope>
    <source>
        <strain evidence="3">CCAP 11/70</strain>
    </source>
</reference>
<dbReference type="InterPro" id="IPR035914">
    <property type="entry name" value="Sperma_CUB_dom_sf"/>
</dbReference>
<dbReference type="Pfam" id="PF02494">
    <property type="entry name" value="HYR"/>
    <property type="match status" value="2"/>
</dbReference>
<comment type="caution">
    <text evidence="3">The sequence shown here is derived from an EMBL/GenBank/DDBJ whole genome shotgun (WGS) entry which is preliminary data.</text>
</comment>
<dbReference type="AlphaFoldDB" id="A0A835XQB7"/>
<dbReference type="PANTHER" id="PTHR24273:SF32">
    <property type="entry name" value="HYALIN"/>
    <property type="match status" value="1"/>
</dbReference>
<evidence type="ECO:0000259" key="2">
    <source>
        <dbReference type="PROSITE" id="PS50825"/>
    </source>
</evidence>
<dbReference type="PROSITE" id="PS50825">
    <property type="entry name" value="HYR"/>
    <property type="match status" value="1"/>
</dbReference>
<dbReference type="Gene3D" id="2.60.120.290">
    <property type="entry name" value="Spermadhesin, CUB domain"/>
    <property type="match status" value="1"/>
</dbReference>
<name>A0A835XQB7_9CHLO</name>
<protein>
    <recommendedName>
        <fullName evidence="2">HYR domain-containing protein</fullName>
    </recommendedName>
</protein>
<keyword evidence="4" id="KW-1185">Reference proteome</keyword>